<organism evidence="2 3">
    <name type="scientific">Halobacterium litoreum</name>
    <dbReference type="NCBI Taxonomy" id="2039234"/>
    <lineage>
        <taxon>Archaea</taxon>
        <taxon>Methanobacteriati</taxon>
        <taxon>Methanobacteriota</taxon>
        <taxon>Stenosarchaea group</taxon>
        <taxon>Halobacteria</taxon>
        <taxon>Halobacteriales</taxon>
        <taxon>Halobacteriaceae</taxon>
        <taxon>Halobacterium</taxon>
    </lineage>
</organism>
<dbReference type="Gene3D" id="1.20.120.20">
    <property type="entry name" value="Apolipoprotein"/>
    <property type="match status" value="1"/>
</dbReference>
<feature type="region of interest" description="Disordered" evidence="1">
    <location>
        <begin position="45"/>
        <end position="72"/>
    </location>
</feature>
<dbReference type="Proteomes" id="UP001595660">
    <property type="component" value="Unassembled WGS sequence"/>
</dbReference>
<dbReference type="SUPFAM" id="SSF58113">
    <property type="entry name" value="Apolipoprotein A-I"/>
    <property type="match status" value="1"/>
</dbReference>
<evidence type="ECO:0000256" key="1">
    <source>
        <dbReference type="SAM" id="MobiDB-lite"/>
    </source>
</evidence>
<dbReference type="AlphaFoldDB" id="A0ABD5NBX3"/>
<proteinExistence type="predicted"/>
<feature type="compositionally biased region" description="Basic and acidic residues" evidence="1">
    <location>
        <begin position="45"/>
        <end position="62"/>
    </location>
</feature>
<feature type="compositionally biased region" description="Acidic residues" evidence="1">
    <location>
        <begin position="63"/>
        <end position="72"/>
    </location>
</feature>
<reference evidence="2 3" key="1">
    <citation type="journal article" date="2019" name="Int. J. Syst. Evol. Microbiol.">
        <title>The Global Catalogue of Microorganisms (GCM) 10K type strain sequencing project: providing services to taxonomists for standard genome sequencing and annotation.</title>
        <authorList>
            <consortium name="The Broad Institute Genomics Platform"/>
            <consortium name="The Broad Institute Genome Sequencing Center for Infectious Disease"/>
            <person name="Wu L."/>
            <person name="Ma J."/>
        </authorList>
    </citation>
    <scope>NUCLEOTIDE SEQUENCE [LARGE SCALE GENOMIC DNA]</scope>
    <source>
        <strain evidence="2 3">CGMCC 1.12562</strain>
    </source>
</reference>
<evidence type="ECO:0000313" key="2">
    <source>
        <dbReference type="EMBL" id="MFC3476554.1"/>
    </source>
</evidence>
<name>A0ABD5NBX3_9EURY</name>
<dbReference type="EMBL" id="JBHRWN010000002">
    <property type="protein sequence ID" value="MFC3476554.1"/>
    <property type="molecule type" value="Genomic_DNA"/>
</dbReference>
<dbReference type="RefSeq" id="WP_232572299.1">
    <property type="nucleotide sequence ID" value="NZ_CP089466.1"/>
</dbReference>
<protein>
    <submittedName>
        <fullName evidence="2">Uncharacterized protein</fullName>
    </submittedName>
</protein>
<gene>
    <name evidence="2" type="ORF">ACFOKC_02325</name>
</gene>
<evidence type="ECO:0000313" key="3">
    <source>
        <dbReference type="Proteomes" id="UP001595660"/>
    </source>
</evidence>
<keyword evidence="3" id="KW-1185">Reference proteome</keyword>
<sequence>MNDEPAENLSTVGSGRVDALFDEIELTVELLDRFGDELESVRRRVEANDGETSGHVKNRVEQDADQLGEEAEEAVEKLQERLDALKRTV</sequence>
<dbReference type="GeneID" id="69117535"/>
<accession>A0ABD5NBX3</accession>
<comment type="caution">
    <text evidence="2">The sequence shown here is derived from an EMBL/GenBank/DDBJ whole genome shotgun (WGS) entry which is preliminary data.</text>
</comment>